<proteinExistence type="inferred from homology"/>
<feature type="coiled-coil region" evidence="2">
    <location>
        <begin position="117"/>
        <end position="144"/>
    </location>
</feature>
<keyword evidence="2" id="KW-0175">Coiled coil</keyword>
<dbReference type="OrthoDB" id="6025250at2"/>
<name>A0A1T4QKA0_9GAMM</name>
<dbReference type="AlphaFoldDB" id="A0A1T4QKA0"/>
<dbReference type="EMBL" id="FUXP01000005">
    <property type="protein sequence ID" value="SKA04124.1"/>
    <property type="molecule type" value="Genomic_DNA"/>
</dbReference>
<evidence type="ECO:0000313" key="4">
    <source>
        <dbReference type="EMBL" id="SKA04124.1"/>
    </source>
</evidence>
<dbReference type="Proteomes" id="UP000190061">
    <property type="component" value="Unassembled WGS sequence"/>
</dbReference>
<sequence length="250" mass="26433">MKPGSTFLGRLSAQIAGIGEIARGWNAGRELDDRIHRVDEELRTLRREMDVLKAQALTTRERRDALADKLLQRETQAMDALRTGHPALAREVAAAIVDLEAEHRAEQALLAANAKQAAGLQAMVRQGENTLRRLKHELDLLRASEAVASAEQAFAGSQAGEGAGIPTAIDSAELLRARQAAAQSDAALATGSAGPDPLDEKLRKAGIAQPASPVDAVLARLAEQAGVTARPPGRSGKRSGTAANKENPDE</sequence>
<evidence type="ECO:0000313" key="5">
    <source>
        <dbReference type="Proteomes" id="UP000190061"/>
    </source>
</evidence>
<dbReference type="Pfam" id="PF04012">
    <property type="entry name" value="PspA_IM30"/>
    <property type="match status" value="1"/>
</dbReference>
<evidence type="ECO:0000256" key="1">
    <source>
        <dbReference type="ARBA" id="ARBA00043985"/>
    </source>
</evidence>
<organism evidence="4 5">
    <name type="scientific">Lysobacter spongiicola DSM 21749</name>
    <dbReference type="NCBI Taxonomy" id="1122188"/>
    <lineage>
        <taxon>Bacteria</taxon>
        <taxon>Pseudomonadati</taxon>
        <taxon>Pseudomonadota</taxon>
        <taxon>Gammaproteobacteria</taxon>
        <taxon>Lysobacterales</taxon>
        <taxon>Lysobacteraceae</taxon>
        <taxon>Novilysobacter</taxon>
    </lineage>
</organism>
<reference evidence="4 5" key="1">
    <citation type="submission" date="2017-02" db="EMBL/GenBank/DDBJ databases">
        <authorList>
            <person name="Peterson S.W."/>
        </authorList>
    </citation>
    <scope>NUCLEOTIDE SEQUENCE [LARGE SCALE GENOMIC DNA]</scope>
    <source>
        <strain evidence="4 5">DSM 21749</strain>
    </source>
</reference>
<evidence type="ECO:0000256" key="3">
    <source>
        <dbReference type="SAM" id="MobiDB-lite"/>
    </source>
</evidence>
<feature type="region of interest" description="Disordered" evidence="3">
    <location>
        <begin position="223"/>
        <end position="250"/>
    </location>
</feature>
<dbReference type="InterPro" id="IPR007157">
    <property type="entry name" value="PspA_VIPP1"/>
</dbReference>
<evidence type="ECO:0000256" key="2">
    <source>
        <dbReference type="SAM" id="Coils"/>
    </source>
</evidence>
<protein>
    <submittedName>
        <fullName evidence="4">Phage shock protein A (PspA) family protein</fullName>
    </submittedName>
</protein>
<gene>
    <name evidence="4" type="ORF">SAMN02745674_01664</name>
</gene>
<dbReference type="RefSeq" id="WP_078758245.1">
    <property type="nucleotide sequence ID" value="NZ_FUXP01000005.1"/>
</dbReference>
<feature type="region of interest" description="Disordered" evidence="3">
    <location>
        <begin position="186"/>
        <end position="209"/>
    </location>
</feature>
<comment type="similarity">
    <text evidence="1">Belongs to the PspA/Vipp/IM30 family.</text>
</comment>
<accession>A0A1T4QKA0</accession>
<feature type="coiled-coil region" evidence="2">
    <location>
        <begin position="28"/>
        <end position="62"/>
    </location>
</feature>
<dbReference type="STRING" id="1122188.SAMN02745674_01664"/>
<keyword evidence="5" id="KW-1185">Reference proteome</keyword>